<evidence type="ECO:0000313" key="8">
    <source>
        <dbReference type="EMBL" id="MCX7569438.1"/>
    </source>
</evidence>
<dbReference type="SUPFAM" id="SSF48264">
    <property type="entry name" value="Cytochrome P450"/>
    <property type="match status" value="1"/>
</dbReference>
<dbReference type="Pfam" id="PF00067">
    <property type="entry name" value="p450"/>
    <property type="match status" value="1"/>
</dbReference>
<dbReference type="CDD" id="cd20620">
    <property type="entry name" value="CYP132-like"/>
    <property type="match status" value="1"/>
</dbReference>
<evidence type="ECO:0000256" key="6">
    <source>
        <dbReference type="ARBA" id="ARBA00023033"/>
    </source>
</evidence>
<sequence length="436" mass="49842">MDTSKHTVISTQEMPIVTIPNAANLASALDFFSAVRDLGEPVVHTFNGAMETYVINDPEMIRQIFVTKQGHFIKGRGLQEIRPLVGNGVLTSEKTEHKTQRAMMQPHFNMAHIGTYTDKMVEMTLQTMDHWQEGEVRDTTDDMMEITMDIITHTMFGTSVKEFIEEIRESMHVALTKFSARVREPHKLTAADEASMRQAVVTLNTVIAKIIEDRRQHPQEGSRDLLSILLRTGMSDEELRDQVMTIFLAGHETTANTLAWTWYLLSQHPEVEQKLWHELDTVLGGRPATYEDYNKLTYTHLIIQESMRLYPAAWVVGRTVDEDVQIGNYQFSKGQNVSMSQWAMHRNPAYYDRPDAFLPERFDGDLLKRIPSYAYFPFGGGPRVCIGNNFALLEAALVLATVGQRYKLVLEDADQLEPEPLITLRPKNLRMRVVKR</sequence>
<gene>
    <name evidence="8" type="ORF">OS242_05650</name>
</gene>
<dbReference type="PRINTS" id="PR00463">
    <property type="entry name" value="EP450I"/>
</dbReference>
<evidence type="ECO:0000256" key="1">
    <source>
        <dbReference type="ARBA" id="ARBA00010617"/>
    </source>
</evidence>
<evidence type="ECO:0000256" key="3">
    <source>
        <dbReference type="ARBA" id="ARBA00022723"/>
    </source>
</evidence>
<dbReference type="RefSeq" id="WP_267150680.1">
    <property type="nucleotide sequence ID" value="NZ_JAPMLT010000002.1"/>
</dbReference>
<reference evidence="8 9" key="1">
    <citation type="submission" date="2022-11" db="EMBL/GenBank/DDBJ databases">
        <title>Study of microbial diversity in lake waters.</title>
        <authorList>
            <person name="Zhang J."/>
        </authorList>
    </citation>
    <scope>NUCLEOTIDE SEQUENCE [LARGE SCALE GENOMIC DNA]</scope>
    <source>
        <strain evidence="8 9">DT12</strain>
    </source>
</reference>
<dbReference type="InterPro" id="IPR050196">
    <property type="entry name" value="Cytochrome_P450_Monoox"/>
</dbReference>
<evidence type="ECO:0000256" key="7">
    <source>
        <dbReference type="RuleBase" id="RU000461"/>
    </source>
</evidence>
<keyword evidence="3 7" id="KW-0479">Metal-binding</keyword>
<keyword evidence="6 7" id="KW-0503">Monooxygenase</keyword>
<comment type="similarity">
    <text evidence="1 7">Belongs to the cytochrome P450 family.</text>
</comment>
<accession>A0ABT3X0D2</accession>
<dbReference type="PANTHER" id="PTHR24291:SF50">
    <property type="entry name" value="BIFUNCTIONAL ALBAFLAVENONE MONOOXYGENASE_TERPENE SYNTHASE"/>
    <property type="match status" value="1"/>
</dbReference>
<evidence type="ECO:0000313" key="9">
    <source>
        <dbReference type="Proteomes" id="UP001208017"/>
    </source>
</evidence>
<comment type="caution">
    <text evidence="8">The sequence shown here is derived from an EMBL/GenBank/DDBJ whole genome shotgun (WGS) entry which is preliminary data.</text>
</comment>
<proteinExistence type="inferred from homology"/>
<keyword evidence="4 7" id="KW-0560">Oxidoreductase</keyword>
<dbReference type="InterPro" id="IPR002401">
    <property type="entry name" value="Cyt_P450_E_grp-I"/>
</dbReference>
<evidence type="ECO:0000256" key="2">
    <source>
        <dbReference type="ARBA" id="ARBA00022617"/>
    </source>
</evidence>
<dbReference type="InterPro" id="IPR036396">
    <property type="entry name" value="Cyt_P450_sf"/>
</dbReference>
<dbReference type="InterPro" id="IPR001128">
    <property type="entry name" value="Cyt_P450"/>
</dbReference>
<dbReference type="PRINTS" id="PR00385">
    <property type="entry name" value="P450"/>
</dbReference>
<name>A0ABT3X0D2_9BACL</name>
<dbReference type="Proteomes" id="UP001208017">
    <property type="component" value="Unassembled WGS sequence"/>
</dbReference>
<evidence type="ECO:0000256" key="4">
    <source>
        <dbReference type="ARBA" id="ARBA00023002"/>
    </source>
</evidence>
<organism evidence="8 9">
    <name type="scientific">Tumebacillus lacus</name>
    <dbReference type="NCBI Taxonomy" id="2995335"/>
    <lineage>
        <taxon>Bacteria</taxon>
        <taxon>Bacillati</taxon>
        <taxon>Bacillota</taxon>
        <taxon>Bacilli</taxon>
        <taxon>Bacillales</taxon>
        <taxon>Alicyclobacillaceae</taxon>
        <taxon>Tumebacillus</taxon>
    </lineage>
</organism>
<protein>
    <submittedName>
        <fullName evidence="8">Cytochrome P450</fullName>
    </submittedName>
</protein>
<keyword evidence="5 7" id="KW-0408">Iron</keyword>
<dbReference type="InterPro" id="IPR017972">
    <property type="entry name" value="Cyt_P450_CS"/>
</dbReference>
<evidence type="ECO:0000256" key="5">
    <source>
        <dbReference type="ARBA" id="ARBA00023004"/>
    </source>
</evidence>
<keyword evidence="2 7" id="KW-0349">Heme</keyword>
<dbReference type="Gene3D" id="1.10.630.10">
    <property type="entry name" value="Cytochrome P450"/>
    <property type="match status" value="1"/>
</dbReference>
<dbReference type="EMBL" id="JAPMLT010000002">
    <property type="protein sequence ID" value="MCX7569438.1"/>
    <property type="molecule type" value="Genomic_DNA"/>
</dbReference>
<dbReference type="PANTHER" id="PTHR24291">
    <property type="entry name" value="CYTOCHROME P450 FAMILY 4"/>
    <property type="match status" value="1"/>
</dbReference>
<keyword evidence="9" id="KW-1185">Reference proteome</keyword>
<dbReference type="PROSITE" id="PS00086">
    <property type="entry name" value="CYTOCHROME_P450"/>
    <property type="match status" value="1"/>
</dbReference>